<feature type="compositionally biased region" description="Basic and acidic residues" evidence="2">
    <location>
        <begin position="506"/>
        <end position="519"/>
    </location>
</feature>
<feature type="compositionally biased region" description="Polar residues" evidence="2">
    <location>
        <begin position="536"/>
        <end position="545"/>
    </location>
</feature>
<feature type="compositionally biased region" description="Polar residues" evidence="2">
    <location>
        <begin position="326"/>
        <end position="336"/>
    </location>
</feature>
<reference evidence="3 4" key="1">
    <citation type="journal article" date="2019" name="Appl. Microbiol. Biotechnol.">
        <title>Genome sequence of Isaria javanica and comparative genome analysis insights into family S53 peptidase evolution in fungal entomopathogens.</title>
        <authorList>
            <person name="Lin R."/>
            <person name="Zhang X."/>
            <person name="Xin B."/>
            <person name="Zou M."/>
            <person name="Gao Y."/>
            <person name="Qin F."/>
            <person name="Hu Q."/>
            <person name="Xie B."/>
            <person name="Cheng X."/>
        </authorList>
    </citation>
    <scope>NUCLEOTIDE SEQUENCE [LARGE SCALE GENOMIC DNA]</scope>
    <source>
        <strain evidence="3 4">IJ1G</strain>
    </source>
</reference>
<keyword evidence="4" id="KW-1185">Reference proteome</keyword>
<feature type="region of interest" description="Disordered" evidence="2">
    <location>
        <begin position="619"/>
        <end position="727"/>
    </location>
</feature>
<dbReference type="Proteomes" id="UP000315783">
    <property type="component" value="Unassembled WGS sequence"/>
</dbReference>
<proteinExistence type="predicted"/>
<name>A0A545VHB9_9HYPO</name>
<feature type="compositionally biased region" description="Polar residues" evidence="2">
    <location>
        <begin position="96"/>
        <end position="113"/>
    </location>
</feature>
<feature type="compositionally biased region" description="Basic and acidic residues" evidence="2">
    <location>
        <begin position="224"/>
        <end position="260"/>
    </location>
</feature>
<feature type="compositionally biased region" description="Polar residues" evidence="2">
    <location>
        <begin position="647"/>
        <end position="684"/>
    </location>
</feature>
<evidence type="ECO:0000313" key="3">
    <source>
        <dbReference type="EMBL" id="TQW01076.1"/>
    </source>
</evidence>
<dbReference type="STRING" id="43265.A0A545VHB9"/>
<gene>
    <name evidence="3" type="ORF">IF1G_01007</name>
</gene>
<keyword evidence="1" id="KW-0175">Coiled coil</keyword>
<accession>A0A545VHB9</accession>
<feature type="region of interest" description="Disordered" evidence="2">
    <location>
        <begin position="506"/>
        <end position="605"/>
    </location>
</feature>
<feature type="compositionally biased region" description="Polar residues" evidence="2">
    <location>
        <begin position="24"/>
        <end position="39"/>
    </location>
</feature>
<sequence length="727" mass="79260">MSPDLVSLWEAVTEISDTSDKVSALSSLPQSRNSASPLQTPSPPPERQTPSAAASIGRVPSAVSALSEPQPPSVVSALETSHSSARRRSAARRYRQLSQQNLTEVDDASTTQPDPDGFPPAYSSHHRGSSKAHPVVRISKRTHGAILYALEEALRYPNPFTPDVIEESSNMADLMAAGGGAIPSGRKGAAPPTTSAAPPRPSAAPVPTSSPSGIRGPRMIMQERAAREARREAAEKQRVEQARAEEEARQMEEMRRRNAERQSAGVADRQHANIAQQQAAEAAAQRQSQASQERAQAHQRVPSHTQQPQAPPTAAAAPQQPPSQAYLSQGSAAQQRRVSEPRPTDPPTAAAEPAKPRNSFPHAFERWETLSAHWEGLTSYWIRKLEQNKDDVNRDPLSQQLARQVTDLSAAGANLFHAVVELQRLRASSERKFQRWFFETRSELERAQEVNALLEKALEKERRERADAIRDAVDNERGVSKTQKQLQEMRKELAISKEEARRAWEELGRREQEERDRTHSLQSGQPTIVGGVQVVPMTQSHSARQTGPKDSGAYQATDASRTPTEHHSAAAPSSTGGYYSQPEGSTSGHRGATTSAPHEPADYHASEYVLDAQGQPILDVHGKKIPRQAPPSTYSGSEQEAEEYETPATTNPPSGGHEPSTSGTPGGSNHNNGQWTGAYSNPQDYSGEGYGAPGWETVQRHHHPTRLSDVIEEDERSRASTSQIGRI</sequence>
<feature type="coiled-coil region" evidence="1">
    <location>
        <begin position="444"/>
        <end position="503"/>
    </location>
</feature>
<feature type="compositionally biased region" description="Polar residues" evidence="2">
    <location>
        <begin position="571"/>
        <end position="596"/>
    </location>
</feature>
<feature type="compositionally biased region" description="Low complexity" evidence="2">
    <location>
        <begin position="272"/>
        <end position="325"/>
    </location>
</feature>
<feature type="compositionally biased region" description="Basic residues" evidence="2">
    <location>
        <begin position="84"/>
        <end position="95"/>
    </location>
</feature>
<feature type="region of interest" description="Disordered" evidence="2">
    <location>
        <begin position="175"/>
        <end position="359"/>
    </location>
</feature>
<evidence type="ECO:0000256" key="1">
    <source>
        <dbReference type="SAM" id="Coils"/>
    </source>
</evidence>
<dbReference type="AlphaFoldDB" id="A0A545VHB9"/>
<organism evidence="3 4">
    <name type="scientific">Cordyceps javanica</name>
    <dbReference type="NCBI Taxonomy" id="43265"/>
    <lineage>
        <taxon>Eukaryota</taxon>
        <taxon>Fungi</taxon>
        <taxon>Dikarya</taxon>
        <taxon>Ascomycota</taxon>
        <taxon>Pezizomycotina</taxon>
        <taxon>Sordariomycetes</taxon>
        <taxon>Hypocreomycetidae</taxon>
        <taxon>Hypocreales</taxon>
        <taxon>Cordycipitaceae</taxon>
        <taxon>Cordyceps</taxon>
    </lineage>
</organism>
<feature type="compositionally biased region" description="Low complexity" evidence="2">
    <location>
        <begin position="347"/>
        <end position="357"/>
    </location>
</feature>
<protein>
    <submittedName>
        <fullName evidence="3">Uncharacterized protein</fullName>
    </submittedName>
</protein>
<dbReference type="EMBL" id="SPUK01000001">
    <property type="protein sequence ID" value="TQW01076.1"/>
    <property type="molecule type" value="Genomic_DNA"/>
</dbReference>
<evidence type="ECO:0000313" key="4">
    <source>
        <dbReference type="Proteomes" id="UP000315783"/>
    </source>
</evidence>
<comment type="caution">
    <text evidence="3">The sequence shown here is derived from an EMBL/GenBank/DDBJ whole genome shotgun (WGS) entry which is preliminary data.</text>
</comment>
<dbReference type="OrthoDB" id="5945798at2759"/>
<evidence type="ECO:0000256" key="2">
    <source>
        <dbReference type="SAM" id="MobiDB-lite"/>
    </source>
</evidence>
<feature type="region of interest" description="Disordered" evidence="2">
    <location>
        <begin position="18"/>
        <end position="138"/>
    </location>
</feature>